<name>A0A438FHY6_VITVI</name>
<reference evidence="5 6" key="1">
    <citation type="journal article" date="2018" name="PLoS Genet.">
        <title>Population sequencing reveals clonal diversity and ancestral inbreeding in the grapevine cultivar Chardonnay.</title>
        <authorList>
            <person name="Roach M.J."/>
            <person name="Johnson D.L."/>
            <person name="Bohlmann J."/>
            <person name="van Vuuren H.J."/>
            <person name="Jones S.J."/>
            <person name="Pretorius I.S."/>
            <person name="Schmidt S.A."/>
            <person name="Borneman A.R."/>
        </authorList>
    </citation>
    <scope>NUCLEOTIDE SEQUENCE [LARGE SCALE GENOMIC DNA]</scope>
    <source>
        <strain evidence="6">cv. Chardonnay</strain>
        <tissue evidence="5">Leaf</tissue>
    </source>
</reference>
<keyword evidence="2 3" id="KW-0732">Signal</keyword>
<dbReference type="Proteomes" id="UP000288805">
    <property type="component" value="Unassembled WGS sequence"/>
</dbReference>
<organism evidence="5 6">
    <name type="scientific">Vitis vinifera</name>
    <name type="common">Grape</name>
    <dbReference type="NCBI Taxonomy" id="29760"/>
    <lineage>
        <taxon>Eukaryota</taxon>
        <taxon>Viridiplantae</taxon>
        <taxon>Streptophyta</taxon>
        <taxon>Embryophyta</taxon>
        <taxon>Tracheophyta</taxon>
        <taxon>Spermatophyta</taxon>
        <taxon>Magnoliopsida</taxon>
        <taxon>eudicotyledons</taxon>
        <taxon>Gunneridae</taxon>
        <taxon>Pentapetalae</taxon>
        <taxon>rosids</taxon>
        <taxon>Vitales</taxon>
        <taxon>Vitaceae</taxon>
        <taxon>Viteae</taxon>
        <taxon>Vitis</taxon>
    </lineage>
</organism>
<protein>
    <recommendedName>
        <fullName evidence="4">Wall-associated receptor kinase galacturonan-binding domain-containing protein</fullName>
    </recommendedName>
</protein>
<dbReference type="InterPro" id="IPR025287">
    <property type="entry name" value="WAK_GUB"/>
</dbReference>
<evidence type="ECO:0000259" key="4">
    <source>
        <dbReference type="Pfam" id="PF13947"/>
    </source>
</evidence>
<comment type="caution">
    <text evidence="5">The sequence shown here is derived from an EMBL/GenBank/DDBJ whole genome shotgun (WGS) entry which is preliminary data.</text>
</comment>
<evidence type="ECO:0000313" key="5">
    <source>
        <dbReference type="EMBL" id="RVW59577.1"/>
    </source>
</evidence>
<feature type="chain" id="PRO_5019046842" description="Wall-associated receptor kinase galacturonan-binding domain-containing protein" evidence="3">
    <location>
        <begin position="27"/>
        <end position="113"/>
    </location>
</feature>
<dbReference type="PANTHER" id="PTHR33138:SF90">
    <property type="entry name" value="WALL-ASSOCIATED RECEPTOR KINASE GALACTURONAN-BINDING DOMAIN-CONTAINING PROTEIN"/>
    <property type="match status" value="1"/>
</dbReference>
<evidence type="ECO:0000256" key="1">
    <source>
        <dbReference type="ARBA" id="ARBA00004167"/>
    </source>
</evidence>
<gene>
    <name evidence="5" type="ORF">CK203_103319</name>
</gene>
<evidence type="ECO:0000256" key="3">
    <source>
        <dbReference type="SAM" id="SignalP"/>
    </source>
</evidence>
<dbReference type="GO" id="GO:0030247">
    <property type="term" value="F:polysaccharide binding"/>
    <property type="evidence" value="ECO:0007669"/>
    <property type="project" value="InterPro"/>
</dbReference>
<evidence type="ECO:0000313" key="6">
    <source>
        <dbReference type="Proteomes" id="UP000288805"/>
    </source>
</evidence>
<dbReference type="GO" id="GO:0016020">
    <property type="term" value="C:membrane"/>
    <property type="evidence" value="ECO:0007669"/>
    <property type="project" value="UniProtKB-SubCell"/>
</dbReference>
<dbReference type="EMBL" id="QGNW01000886">
    <property type="protein sequence ID" value="RVW59577.1"/>
    <property type="molecule type" value="Genomic_DNA"/>
</dbReference>
<feature type="signal peptide" evidence="3">
    <location>
        <begin position="1"/>
        <end position="26"/>
    </location>
</feature>
<evidence type="ECO:0000256" key="2">
    <source>
        <dbReference type="ARBA" id="ARBA00022729"/>
    </source>
</evidence>
<proteinExistence type="predicted"/>
<dbReference type="Pfam" id="PF13947">
    <property type="entry name" value="GUB_WAK_bind"/>
    <property type="match status" value="1"/>
</dbReference>
<comment type="subcellular location">
    <subcellularLocation>
        <location evidence="1">Membrane</location>
        <topology evidence="1">Single-pass membrane protein</topology>
    </subcellularLocation>
</comment>
<dbReference type="AlphaFoldDB" id="A0A438FHY6"/>
<accession>A0A438FHY6</accession>
<feature type="domain" description="Wall-associated receptor kinase galacturonan-binding" evidence="4">
    <location>
        <begin position="56"/>
        <end position="99"/>
    </location>
</feature>
<sequence length="113" mass="11988">MPSHSTLHPSPLFSILNVSAAAAAAATPPPPSAVLLICSGHLPATLSAGVTFFPNCNRTFSCGSLQNITYPFTGGDRPEHCGPPGFRLICRDGYAELNMKSLIYRSSSNRPDR</sequence>
<dbReference type="PANTHER" id="PTHR33138">
    <property type="entry name" value="OS01G0690200 PROTEIN"/>
    <property type="match status" value="1"/>
</dbReference>